<sequence>MTLSMLQEGKVMTSTLGISYRILKLLGSGGQGEVYEVTAGNKHYALKWYHPHMATPKQEETLVRLVHNGKQDERFLWPMDFIKTSETFGYIMALRPNVYKSIVDLMKRKAEPTFKALCRAGYELADCFQKLHSLGYSYCDISFGNAFIRPDTGEVLVCDNDNVVINGASADSVQGTLGFMAPEIVRGEKGPTTETDLFSLAVLLFYMFMLHHPLEGATEASIKCLDIRAKEVLYGQKPVFIWDPTDLSNRPIAGYQDNAIIYWRLYPDFIKDLFIVAFTEGIHTPSKRIVENQWKRGFKRLEDSIVHCLHCGAENFYEDKSHLGVSPICWCCDQIVEAGAVLLLGQRAIVLNPETIIYAHHFYQDFDFDTEIARVIRHPQDPNKWGVQNRSTKSWQVTTLEGSSRVVAPGKSMTLLTGTVIDFGISNTLGFIK</sequence>
<name>F2JHG2_CELLD</name>
<dbReference type="InterPro" id="IPR000719">
    <property type="entry name" value="Prot_kinase_dom"/>
</dbReference>
<gene>
    <name evidence="7" type="ordered locus">Clole_2495</name>
</gene>
<dbReference type="PANTHER" id="PTHR24345:SF0">
    <property type="entry name" value="CELL CYCLE SERINE_THREONINE-PROTEIN KINASE CDC5_MSD2"/>
    <property type="match status" value="1"/>
</dbReference>
<dbReference type="Pfam" id="PF00069">
    <property type="entry name" value="Pkinase"/>
    <property type="match status" value="1"/>
</dbReference>
<dbReference type="HOGENOM" id="CLU_586510_0_0_9"/>
<evidence type="ECO:0000256" key="3">
    <source>
        <dbReference type="ARBA" id="ARBA00022741"/>
    </source>
</evidence>
<accession>F2JHG2</accession>
<dbReference type="SMART" id="SM00220">
    <property type="entry name" value="S_TKc"/>
    <property type="match status" value="1"/>
</dbReference>
<proteinExistence type="predicted"/>
<dbReference type="SUPFAM" id="SSF56112">
    <property type="entry name" value="Protein kinase-like (PK-like)"/>
    <property type="match status" value="1"/>
</dbReference>
<dbReference type="AlphaFoldDB" id="F2JHG2"/>
<dbReference type="STRING" id="642492.Clole_2495"/>
<dbReference type="InterPro" id="IPR011009">
    <property type="entry name" value="Kinase-like_dom_sf"/>
</dbReference>
<protein>
    <submittedName>
        <fullName evidence="7">Serine/threonine protein kinase</fullName>
    </submittedName>
</protein>
<keyword evidence="1 7" id="KW-0723">Serine/threonine-protein kinase</keyword>
<evidence type="ECO:0000259" key="6">
    <source>
        <dbReference type="PROSITE" id="PS50011"/>
    </source>
</evidence>
<dbReference type="RefSeq" id="WP_013657494.1">
    <property type="nucleotide sequence ID" value="NC_015275.1"/>
</dbReference>
<organism evidence="7 8">
    <name type="scientific">Cellulosilyticum lentocellum (strain ATCC 49066 / DSM 5427 / NCIMB 11756 / RHM5)</name>
    <name type="common">Clostridium lentocellum</name>
    <dbReference type="NCBI Taxonomy" id="642492"/>
    <lineage>
        <taxon>Bacteria</taxon>
        <taxon>Bacillati</taxon>
        <taxon>Bacillota</taxon>
        <taxon>Clostridia</taxon>
        <taxon>Lachnospirales</taxon>
        <taxon>Cellulosilyticaceae</taxon>
        <taxon>Cellulosilyticum</taxon>
    </lineage>
</organism>
<evidence type="ECO:0000256" key="2">
    <source>
        <dbReference type="ARBA" id="ARBA00022679"/>
    </source>
</evidence>
<evidence type="ECO:0000313" key="7">
    <source>
        <dbReference type="EMBL" id="ADZ84201.1"/>
    </source>
</evidence>
<keyword evidence="2" id="KW-0808">Transferase</keyword>
<evidence type="ECO:0000313" key="8">
    <source>
        <dbReference type="Proteomes" id="UP000008467"/>
    </source>
</evidence>
<dbReference type="PANTHER" id="PTHR24345">
    <property type="entry name" value="SERINE/THREONINE-PROTEIN KINASE PLK"/>
    <property type="match status" value="1"/>
</dbReference>
<evidence type="ECO:0000256" key="4">
    <source>
        <dbReference type="ARBA" id="ARBA00022777"/>
    </source>
</evidence>
<feature type="domain" description="Protein kinase" evidence="6">
    <location>
        <begin position="20"/>
        <end position="306"/>
    </location>
</feature>
<evidence type="ECO:0000256" key="5">
    <source>
        <dbReference type="ARBA" id="ARBA00022840"/>
    </source>
</evidence>
<dbReference type="GO" id="GO:0005524">
    <property type="term" value="F:ATP binding"/>
    <property type="evidence" value="ECO:0007669"/>
    <property type="project" value="UniProtKB-KW"/>
</dbReference>
<dbReference type="eggNOG" id="COG4248">
    <property type="taxonomic scope" value="Bacteria"/>
</dbReference>
<dbReference type="PROSITE" id="PS50011">
    <property type="entry name" value="PROTEIN_KINASE_DOM"/>
    <property type="match status" value="1"/>
</dbReference>
<dbReference type="KEGG" id="cle:Clole_2495"/>
<evidence type="ECO:0000256" key="1">
    <source>
        <dbReference type="ARBA" id="ARBA00022527"/>
    </source>
</evidence>
<reference evidence="7 8" key="1">
    <citation type="journal article" date="2011" name="J. Bacteriol.">
        <title>Complete genome sequence of the cellulose-degrading bacterium Cellulosilyticum lentocellum.</title>
        <authorList>
            <consortium name="US DOE Joint Genome Institute"/>
            <person name="Miller D.A."/>
            <person name="Suen G."/>
            <person name="Bruce D."/>
            <person name="Copeland A."/>
            <person name="Cheng J.F."/>
            <person name="Detter C."/>
            <person name="Goodwin L.A."/>
            <person name="Han C.S."/>
            <person name="Hauser L.J."/>
            <person name="Land M.L."/>
            <person name="Lapidus A."/>
            <person name="Lucas S."/>
            <person name="Meincke L."/>
            <person name="Pitluck S."/>
            <person name="Tapia R."/>
            <person name="Teshima H."/>
            <person name="Woyke T."/>
            <person name="Fox B.G."/>
            <person name="Angert E.R."/>
            <person name="Currie C.R."/>
        </authorList>
    </citation>
    <scope>NUCLEOTIDE SEQUENCE [LARGE SCALE GENOMIC DNA]</scope>
    <source>
        <strain evidence="8">ATCC 49066 / DSM 5427 / NCIMB 11756 / RHM5</strain>
    </source>
</reference>
<keyword evidence="8" id="KW-1185">Reference proteome</keyword>
<dbReference type="Proteomes" id="UP000008467">
    <property type="component" value="Chromosome"/>
</dbReference>
<keyword evidence="4 7" id="KW-0418">Kinase</keyword>
<dbReference type="GO" id="GO:0004674">
    <property type="term" value="F:protein serine/threonine kinase activity"/>
    <property type="evidence" value="ECO:0007669"/>
    <property type="project" value="UniProtKB-KW"/>
</dbReference>
<dbReference type="Gene3D" id="1.10.510.10">
    <property type="entry name" value="Transferase(Phosphotransferase) domain 1"/>
    <property type="match status" value="1"/>
</dbReference>
<dbReference type="EMBL" id="CP002582">
    <property type="protein sequence ID" value="ADZ84201.1"/>
    <property type="molecule type" value="Genomic_DNA"/>
</dbReference>
<keyword evidence="5" id="KW-0067">ATP-binding</keyword>
<keyword evidence="3" id="KW-0547">Nucleotide-binding</keyword>